<dbReference type="EMBL" id="NRRY01000113">
    <property type="protein sequence ID" value="MBK1621762.1"/>
    <property type="molecule type" value="Genomic_DNA"/>
</dbReference>
<dbReference type="Proteomes" id="UP001138768">
    <property type="component" value="Unassembled WGS sequence"/>
</dbReference>
<reference evidence="1 2" key="1">
    <citation type="journal article" date="2020" name="Microorganisms">
        <title>Osmotic Adaptation and Compatible Solute Biosynthesis of Phototrophic Bacteria as Revealed from Genome Analyses.</title>
        <authorList>
            <person name="Imhoff J.F."/>
            <person name="Rahn T."/>
            <person name="Kunzel S."/>
            <person name="Keller A."/>
            <person name="Neulinger S.C."/>
        </authorList>
    </citation>
    <scope>NUCLEOTIDE SEQUENCE [LARGE SCALE GENOMIC DNA]</scope>
    <source>
        <strain evidence="1 2">DSM 25653</strain>
    </source>
</reference>
<sequence>MYAIEFETDLKGGVLTIPDDYRSLNNQHVRVVMLLEHDPGDPELRAFSEHSAAAIPEWQDAAEDEVWK</sequence>
<protein>
    <submittedName>
        <fullName evidence="1">Uncharacterized protein</fullName>
    </submittedName>
</protein>
<accession>A0A9X0WDR0</accession>
<proteinExistence type="predicted"/>
<organism evidence="1 2">
    <name type="scientific">Lamprobacter modestohalophilus</name>
    <dbReference type="NCBI Taxonomy" id="1064514"/>
    <lineage>
        <taxon>Bacteria</taxon>
        <taxon>Pseudomonadati</taxon>
        <taxon>Pseudomonadota</taxon>
        <taxon>Gammaproteobacteria</taxon>
        <taxon>Chromatiales</taxon>
        <taxon>Chromatiaceae</taxon>
        <taxon>Lamprobacter</taxon>
    </lineage>
</organism>
<evidence type="ECO:0000313" key="1">
    <source>
        <dbReference type="EMBL" id="MBK1621762.1"/>
    </source>
</evidence>
<dbReference type="AlphaFoldDB" id="A0A9X0WDR0"/>
<name>A0A9X0WDR0_9GAMM</name>
<comment type="caution">
    <text evidence="1">The sequence shown here is derived from an EMBL/GenBank/DDBJ whole genome shotgun (WGS) entry which is preliminary data.</text>
</comment>
<dbReference type="RefSeq" id="WP_200251989.1">
    <property type="nucleotide sequence ID" value="NZ_NRRY01000113.1"/>
</dbReference>
<evidence type="ECO:0000313" key="2">
    <source>
        <dbReference type="Proteomes" id="UP001138768"/>
    </source>
</evidence>
<keyword evidence="2" id="KW-1185">Reference proteome</keyword>
<gene>
    <name evidence="1" type="ORF">CKO42_25940</name>
</gene>